<dbReference type="EMBL" id="PKFO01000004">
    <property type="protein sequence ID" value="PVH20992.1"/>
    <property type="molecule type" value="Genomic_DNA"/>
</dbReference>
<evidence type="ECO:0000256" key="4">
    <source>
        <dbReference type="ARBA" id="ARBA00022824"/>
    </source>
</evidence>
<keyword evidence="3 10" id="KW-0812">Transmembrane</keyword>
<comment type="similarity">
    <text evidence="2 9">Belongs to the SPCS3 family.</text>
</comment>
<evidence type="ECO:0000256" key="7">
    <source>
        <dbReference type="ARBA" id="ARBA00023136"/>
    </source>
</evidence>
<comment type="caution">
    <text evidence="11">The sequence shown here is derived from an EMBL/GenBank/DDBJ whole genome shotgun (WGS) entry which is preliminary data.</text>
</comment>
<dbReference type="InterPro" id="IPR007653">
    <property type="entry name" value="SPC3"/>
</dbReference>
<dbReference type="PIRSF" id="PIRSF016089">
    <property type="entry name" value="SPC22"/>
    <property type="match status" value="1"/>
</dbReference>
<dbReference type="STRING" id="45357.A0A2V1ATA8"/>
<accession>A0A2V1ATA8</accession>
<sequence>MFSLVSRGQAVANQTLTASSIAAALVVVLSLLQLFFKDQAWSINTTSIANVKATASLKNSFAYGAVGGKPKENSKIQFDLDADLTPLFNWNTKQVFVYLTAEYEGKTASASNKVTYWDKIITSREEAEVHLKNQRAKYSVWDVERSFRGRNATLRLEWNIQPWVGPLLYGSTTTESTFVFPDVKKPKKAAA</sequence>
<evidence type="ECO:0000256" key="5">
    <source>
        <dbReference type="ARBA" id="ARBA00022968"/>
    </source>
</evidence>
<evidence type="ECO:0000256" key="2">
    <source>
        <dbReference type="ARBA" id="ARBA00009289"/>
    </source>
</evidence>
<dbReference type="PANTHER" id="PTHR12804:SF0">
    <property type="entry name" value="SIGNAL PEPTIDASE COMPLEX SUBUNIT 3"/>
    <property type="match status" value="1"/>
</dbReference>
<dbReference type="OrthoDB" id="10261524at2759"/>
<dbReference type="Pfam" id="PF04573">
    <property type="entry name" value="SPC22"/>
    <property type="match status" value="1"/>
</dbReference>
<evidence type="ECO:0000313" key="12">
    <source>
        <dbReference type="Proteomes" id="UP000244309"/>
    </source>
</evidence>
<gene>
    <name evidence="11" type="ORF">CXQ85_004508</name>
</gene>
<keyword evidence="5" id="KW-0735">Signal-anchor</keyword>
<reference evidence="11 12" key="1">
    <citation type="submission" date="2017-12" db="EMBL/GenBank/DDBJ databases">
        <title>Genome Sequence of a Multidrug-Resistant Candida haemulonii Isolate from a Patient with Chronic Leg Ulcers in Israel.</title>
        <authorList>
            <person name="Chow N.A."/>
            <person name="Gade L."/>
            <person name="Batra D."/>
            <person name="Rowe L.A."/>
            <person name="Ben-Ami R."/>
            <person name="Loparev V.N."/>
            <person name="Litvintseva A.P."/>
        </authorList>
    </citation>
    <scope>NUCLEOTIDE SEQUENCE [LARGE SCALE GENOMIC DNA]</scope>
    <source>
        <strain evidence="11 12">B11899</strain>
    </source>
</reference>
<name>A0A2V1ATA8_9ASCO</name>
<evidence type="ECO:0000256" key="9">
    <source>
        <dbReference type="PIRNR" id="PIRNR016089"/>
    </source>
</evidence>
<evidence type="ECO:0000256" key="10">
    <source>
        <dbReference type="SAM" id="Phobius"/>
    </source>
</evidence>
<dbReference type="GO" id="GO:0006465">
    <property type="term" value="P:signal peptide processing"/>
    <property type="evidence" value="ECO:0007669"/>
    <property type="project" value="UniProtKB-UniRule"/>
</dbReference>
<evidence type="ECO:0000256" key="3">
    <source>
        <dbReference type="ARBA" id="ARBA00022692"/>
    </source>
</evidence>
<keyword evidence="6 10" id="KW-1133">Transmembrane helix</keyword>
<evidence type="ECO:0000256" key="8">
    <source>
        <dbReference type="ARBA" id="ARBA00045670"/>
    </source>
</evidence>
<dbReference type="VEuPathDB" id="FungiDB:CXQ85_004508"/>
<feature type="transmembrane region" description="Helical" evidence="10">
    <location>
        <begin position="16"/>
        <end position="36"/>
    </location>
</feature>
<organism evidence="11 12">
    <name type="scientific">Candidozyma haemuli</name>
    <dbReference type="NCBI Taxonomy" id="45357"/>
    <lineage>
        <taxon>Eukaryota</taxon>
        <taxon>Fungi</taxon>
        <taxon>Dikarya</taxon>
        <taxon>Ascomycota</taxon>
        <taxon>Saccharomycotina</taxon>
        <taxon>Pichiomycetes</taxon>
        <taxon>Metschnikowiaceae</taxon>
        <taxon>Candidozyma</taxon>
    </lineage>
</organism>
<comment type="function">
    <text evidence="8">Essential component of the signal peptidase complex (SPC) which catalyzes the cleavage of N-terminal signal sequences from nascent proteins as they are translocated into the lumen of the endoplasmic reticulum. Essential for the SPC catalytic activity, possibly by stabilizing and positioning the active center of the complex close to the lumenal surface. Essential for viability.</text>
</comment>
<keyword evidence="4 9" id="KW-0256">Endoplasmic reticulum</keyword>
<dbReference type="AlphaFoldDB" id="A0A2V1ATA8"/>
<proteinExistence type="inferred from homology"/>
<dbReference type="GO" id="GO:0045047">
    <property type="term" value="P:protein targeting to ER"/>
    <property type="evidence" value="ECO:0007669"/>
    <property type="project" value="TreeGrafter"/>
</dbReference>
<keyword evidence="12" id="KW-1185">Reference proteome</keyword>
<keyword evidence="7 9" id="KW-0472">Membrane</keyword>
<dbReference type="GeneID" id="37009838"/>
<evidence type="ECO:0000313" key="11">
    <source>
        <dbReference type="EMBL" id="PVH20992.1"/>
    </source>
</evidence>
<comment type="subcellular location">
    <subcellularLocation>
        <location evidence="1">Endoplasmic reticulum membrane</location>
        <topology evidence="1">Single-pass type II membrane protein</topology>
    </subcellularLocation>
</comment>
<dbReference type="Proteomes" id="UP000244309">
    <property type="component" value="Unassembled WGS sequence"/>
</dbReference>
<evidence type="ECO:0000256" key="6">
    <source>
        <dbReference type="ARBA" id="ARBA00022989"/>
    </source>
</evidence>
<evidence type="ECO:0000256" key="1">
    <source>
        <dbReference type="ARBA" id="ARBA00004648"/>
    </source>
</evidence>
<dbReference type="GO" id="GO:0005787">
    <property type="term" value="C:signal peptidase complex"/>
    <property type="evidence" value="ECO:0007669"/>
    <property type="project" value="UniProtKB-UniRule"/>
</dbReference>
<dbReference type="PANTHER" id="PTHR12804">
    <property type="entry name" value="MICROSOMAL SIGNAL PEPTIDASE 23 KD SUBUNIT SPC22/23"/>
    <property type="match status" value="1"/>
</dbReference>
<protein>
    <recommendedName>
        <fullName evidence="9">Signal peptidase subunit 3</fullName>
    </recommendedName>
</protein>
<dbReference type="RefSeq" id="XP_025341932.1">
    <property type="nucleotide sequence ID" value="XM_025488124.1"/>
</dbReference>